<dbReference type="Proteomes" id="UP000583613">
    <property type="component" value="Unassembled WGS sequence"/>
</dbReference>
<feature type="non-terminal residue" evidence="6">
    <location>
        <position position="1"/>
    </location>
</feature>
<accession>A0A7K8XPB8</accession>
<protein>
    <submittedName>
        <fullName evidence="6">CFA53 protein</fullName>
    </submittedName>
</protein>
<sequence>EEEQQLLKLENEELQRKKWQRQKECREMLLSEAEDRANRLKEEKQGELALEMKLLEKSLQEPQKDTEKIKRKQELLKEQQMYLAHLAQQLEEEKQRQREVDKLFNEEMAKVWGKKAEQLQLEKENRKKLLKDVLNTRQEQIEEKLKRNAKKQEEIAQERKLLAEGVAELEHLKEEKYARKLKATKEYQELLRAQIASRQQARDAEEKERQRDYELGLAAERAYQEKLRDVLSRPGEKPARTHPLRRKLMSSSPEHHL</sequence>
<dbReference type="PANTHER" id="PTHR31183:SF1">
    <property type="entry name" value="CILIA- AND FLAGELLA-ASSOCIATED PROTEIN 53"/>
    <property type="match status" value="1"/>
</dbReference>
<dbReference type="OrthoDB" id="75950at2759"/>
<evidence type="ECO:0000256" key="1">
    <source>
        <dbReference type="ARBA" id="ARBA00004138"/>
    </source>
</evidence>
<gene>
    <name evidence="6" type="primary">Cfap53</name>
    <name evidence="6" type="ORF">EUBBOU_R15446</name>
</gene>
<organism evidence="6 7">
    <name type="scientific">Eubucco bourcierii</name>
    <name type="common">red-headed barbet</name>
    <dbReference type="NCBI Taxonomy" id="91767"/>
    <lineage>
        <taxon>Eukaryota</taxon>
        <taxon>Metazoa</taxon>
        <taxon>Chordata</taxon>
        <taxon>Craniata</taxon>
        <taxon>Vertebrata</taxon>
        <taxon>Euteleostomi</taxon>
        <taxon>Archelosauria</taxon>
        <taxon>Archosauria</taxon>
        <taxon>Dinosauria</taxon>
        <taxon>Saurischia</taxon>
        <taxon>Theropoda</taxon>
        <taxon>Coelurosauria</taxon>
        <taxon>Aves</taxon>
        <taxon>Neognathae</taxon>
        <taxon>Neoaves</taxon>
        <taxon>Telluraves</taxon>
        <taxon>Coraciimorphae</taxon>
        <taxon>Piciformes</taxon>
        <taxon>Ramphastidae</taxon>
        <taxon>Eubucco</taxon>
    </lineage>
</organism>
<proteinExistence type="predicted"/>
<name>A0A7K8XPB8_9PICI</name>
<dbReference type="InterPro" id="IPR043596">
    <property type="entry name" value="CFAP53/TCHP"/>
</dbReference>
<comment type="subcellular location">
    <subcellularLocation>
        <location evidence="1">Cell projection</location>
        <location evidence="1">Cilium</location>
    </subcellularLocation>
</comment>
<feature type="non-terminal residue" evidence="6">
    <location>
        <position position="257"/>
    </location>
</feature>
<dbReference type="AlphaFoldDB" id="A0A7K8XPB8"/>
<keyword evidence="2" id="KW-0969">Cilium</keyword>
<evidence type="ECO:0000313" key="6">
    <source>
        <dbReference type="EMBL" id="NXF92440.1"/>
    </source>
</evidence>
<evidence type="ECO:0000256" key="4">
    <source>
        <dbReference type="SAM" id="Coils"/>
    </source>
</evidence>
<feature type="region of interest" description="Disordered" evidence="5">
    <location>
        <begin position="228"/>
        <end position="257"/>
    </location>
</feature>
<dbReference type="EMBL" id="VWZE01014654">
    <property type="protein sequence ID" value="NXF92440.1"/>
    <property type="molecule type" value="Genomic_DNA"/>
</dbReference>
<evidence type="ECO:0000256" key="5">
    <source>
        <dbReference type="SAM" id="MobiDB-lite"/>
    </source>
</evidence>
<keyword evidence="4" id="KW-0175">Coiled coil</keyword>
<evidence type="ECO:0000256" key="2">
    <source>
        <dbReference type="ARBA" id="ARBA00023069"/>
    </source>
</evidence>
<evidence type="ECO:0000313" key="7">
    <source>
        <dbReference type="Proteomes" id="UP000583613"/>
    </source>
</evidence>
<dbReference type="PANTHER" id="PTHR31183">
    <property type="entry name" value="TRICHOPLEIN KERATIN FILAMENT-BINDING PROTEIN FAMILY MEMBER"/>
    <property type="match status" value="1"/>
</dbReference>
<evidence type="ECO:0000256" key="3">
    <source>
        <dbReference type="ARBA" id="ARBA00023273"/>
    </source>
</evidence>
<feature type="coiled-coil region" evidence="4">
    <location>
        <begin position="2"/>
        <end position="50"/>
    </location>
</feature>
<dbReference type="GO" id="GO:0005929">
    <property type="term" value="C:cilium"/>
    <property type="evidence" value="ECO:0007669"/>
    <property type="project" value="UniProtKB-SubCell"/>
</dbReference>
<feature type="compositionally biased region" description="Basic and acidic residues" evidence="5">
    <location>
        <begin position="228"/>
        <end position="239"/>
    </location>
</feature>
<comment type="caution">
    <text evidence="6">The sequence shown here is derived from an EMBL/GenBank/DDBJ whole genome shotgun (WGS) entry which is preliminary data.</text>
</comment>
<reference evidence="6 7" key="1">
    <citation type="submission" date="2019-09" db="EMBL/GenBank/DDBJ databases">
        <title>Bird 10,000 Genomes (B10K) Project - Family phase.</title>
        <authorList>
            <person name="Zhang G."/>
        </authorList>
    </citation>
    <scope>NUCLEOTIDE SEQUENCE [LARGE SCALE GENOMIC DNA]</scope>
    <source>
        <strain evidence="6">B10K-DU-001-04</strain>
        <tissue evidence="6">Muscle</tissue>
    </source>
</reference>
<keyword evidence="3" id="KW-0966">Cell projection</keyword>
<keyword evidence="7" id="KW-1185">Reference proteome</keyword>
<feature type="coiled-coil region" evidence="4">
    <location>
        <begin position="76"/>
        <end position="175"/>
    </location>
</feature>